<dbReference type="InterPro" id="IPR012902">
    <property type="entry name" value="N_methyl_site"/>
</dbReference>
<evidence type="ECO:0000313" key="2">
    <source>
        <dbReference type="EMBL" id="PZN82897.1"/>
    </source>
</evidence>
<gene>
    <name evidence="2" type="ORF">DM484_05600</name>
</gene>
<keyword evidence="1" id="KW-0472">Membrane</keyword>
<protein>
    <recommendedName>
        <fullName evidence="4">Type IV pilus modification protein PilV</fullName>
    </recommendedName>
</protein>
<comment type="caution">
    <text evidence="2">The sequence shown here is derived from an EMBL/GenBank/DDBJ whole genome shotgun (WGS) entry which is preliminary data.</text>
</comment>
<evidence type="ECO:0000313" key="3">
    <source>
        <dbReference type="Proteomes" id="UP000249396"/>
    </source>
</evidence>
<feature type="non-terminal residue" evidence="2">
    <location>
        <position position="143"/>
    </location>
</feature>
<dbReference type="Proteomes" id="UP000249396">
    <property type="component" value="Unassembled WGS sequence"/>
</dbReference>
<dbReference type="Gene3D" id="3.30.700.10">
    <property type="entry name" value="Glycoprotein, Type 4 Pilin"/>
    <property type="match status" value="1"/>
</dbReference>
<accession>A0A2W4TKF4</accession>
<reference evidence="2 3" key="1">
    <citation type="journal article" date="2018" name="Aquat. Microb. Ecol.">
        <title>Gammaproteobacterial methanotrophs dominate.</title>
        <authorList>
            <person name="Rissanen A.J."/>
            <person name="Saarenheimo J."/>
            <person name="Tiirola M."/>
            <person name="Peura S."/>
            <person name="Aalto S.L."/>
            <person name="Karvinen A."/>
            <person name="Nykanen H."/>
        </authorList>
    </citation>
    <scope>NUCLEOTIDE SEQUENCE [LARGE SCALE GENOMIC DNA]</scope>
    <source>
        <strain evidence="2">AMbin10</strain>
    </source>
</reference>
<sequence length="143" mass="14704">MSLKIQGSMHTPQQYGFTLFEILVTVLVIAIGLLGNAGIQALSLNNTAMARNRSLAAMEASGLASMMHANAAYWQLGSPTSSCSINCNTSGTSSTSCTTAGTSGYITLGDAILSSQSTNCTTTSCSGLQMASYDLQNWGASVA</sequence>
<keyword evidence="1" id="KW-0812">Transmembrane</keyword>
<organism evidence="2 3">
    <name type="scientific">Candidatus Methylumidiphilus alinenensis</name>
    <dbReference type="NCBI Taxonomy" id="2202197"/>
    <lineage>
        <taxon>Bacteria</taxon>
        <taxon>Pseudomonadati</taxon>
        <taxon>Pseudomonadota</taxon>
        <taxon>Gammaproteobacteria</taxon>
        <taxon>Methylococcales</taxon>
        <taxon>Candidatus Methylumidiphilus</taxon>
    </lineage>
</organism>
<dbReference type="Pfam" id="PF07963">
    <property type="entry name" value="N_methyl"/>
    <property type="match status" value="1"/>
</dbReference>
<dbReference type="NCBIfam" id="TIGR02532">
    <property type="entry name" value="IV_pilin_GFxxxE"/>
    <property type="match status" value="1"/>
</dbReference>
<keyword evidence="1" id="KW-1133">Transmembrane helix</keyword>
<dbReference type="AlphaFoldDB" id="A0A2W4TKF4"/>
<proteinExistence type="predicted"/>
<evidence type="ECO:0008006" key="4">
    <source>
        <dbReference type="Google" id="ProtNLM"/>
    </source>
</evidence>
<dbReference type="EMBL" id="QJPH01000199">
    <property type="protein sequence ID" value="PZN82897.1"/>
    <property type="molecule type" value="Genomic_DNA"/>
</dbReference>
<feature type="transmembrane region" description="Helical" evidence="1">
    <location>
        <begin position="20"/>
        <end position="44"/>
    </location>
</feature>
<evidence type="ECO:0000256" key="1">
    <source>
        <dbReference type="SAM" id="Phobius"/>
    </source>
</evidence>
<name>A0A2W4TKF4_9GAMM</name>